<dbReference type="Proteomes" id="UP000558192">
    <property type="component" value="Unassembled WGS sequence"/>
</dbReference>
<evidence type="ECO:0000313" key="2">
    <source>
        <dbReference type="EMBL" id="NJC06492.1"/>
    </source>
</evidence>
<dbReference type="SUPFAM" id="SSF143100">
    <property type="entry name" value="TTHA1013/TTHA0281-like"/>
    <property type="match status" value="1"/>
</dbReference>
<accession>A0A7X5Y7A2</accession>
<dbReference type="AlphaFoldDB" id="A0A7X5Y7A2"/>
<dbReference type="PANTHER" id="PTHR34504">
    <property type="entry name" value="ANTITOXIN HICB"/>
    <property type="match status" value="1"/>
</dbReference>
<dbReference type="InterPro" id="IPR031807">
    <property type="entry name" value="HicB-like"/>
</dbReference>
<reference evidence="2 3" key="1">
    <citation type="submission" date="2020-03" db="EMBL/GenBank/DDBJ databases">
        <title>Genomic Encyclopedia of Type Strains, Phase IV (KMG-IV): sequencing the most valuable type-strain genomes for metagenomic binning, comparative biology and taxonomic classification.</title>
        <authorList>
            <person name="Goeker M."/>
        </authorList>
    </citation>
    <scope>NUCLEOTIDE SEQUENCE [LARGE SCALE GENOMIC DNA]</scope>
    <source>
        <strain evidence="2 3">DSM 16846</strain>
    </source>
</reference>
<sequence>MATAIYTGIVERAGEGYSVFFPDVPGCVSAGGSQAEAFANGEAALEAHLELLVEDGNDLPRPSAEVEVDPEVQEVCRFLARVELPGRAVRLNITMPEGLVSRIDRVTSNRSGFLAEAARDRLAKELADA</sequence>
<evidence type="ECO:0000313" key="3">
    <source>
        <dbReference type="Proteomes" id="UP000558192"/>
    </source>
</evidence>
<gene>
    <name evidence="2" type="ORF">GGQ97_002285</name>
</gene>
<proteinExistence type="predicted"/>
<dbReference type="PANTHER" id="PTHR34504:SF2">
    <property type="entry name" value="UPF0150 PROTEIN SSL0259"/>
    <property type="match status" value="1"/>
</dbReference>
<dbReference type="EMBL" id="JAATJC010000001">
    <property type="protein sequence ID" value="NJC06492.1"/>
    <property type="molecule type" value="Genomic_DNA"/>
</dbReference>
<dbReference type="Gene3D" id="3.30.160.250">
    <property type="match status" value="1"/>
</dbReference>
<feature type="domain" description="HicB-like antitoxin of toxin-antitoxin system" evidence="1">
    <location>
        <begin position="12"/>
        <end position="118"/>
    </location>
</feature>
<dbReference type="Pfam" id="PF15919">
    <property type="entry name" value="HicB_lk_antitox"/>
    <property type="match status" value="1"/>
</dbReference>
<organism evidence="2 3">
    <name type="scientific">Sphingomonas kaistensis</name>
    <dbReference type="NCBI Taxonomy" id="298708"/>
    <lineage>
        <taxon>Bacteria</taxon>
        <taxon>Pseudomonadati</taxon>
        <taxon>Pseudomonadota</taxon>
        <taxon>Alphaproteobacteria</taxon>
        <taxon>Sphingomonadales</taxon>
        <taxon>Sphingomonadaceae</taxon>
        <taxon>Sphingomonas</taxon>
    </lineage>
</organism>
<dbReference type="InterPro" id="IPR035069">
    <property type="entry name" value="TTHA1013/TTHA0281-like"/>
</dbReference>
<evidence type="ECO:0000259" key="1">
    <source>
        <dbReference type="Pfam" id="PF15919"/>
    </source>
</evidence>
<dbReference type="RefSeq" id="WP_168069731.1">
    <property type="nucleotide sequence ID" value="NZ_JAATJC010000001.1"/>
</dbReference>
<protein>
    <submittedName>
        <fullName evidence="2">Putative RNase H-like HicB family nuclease</fullName>
    </submittedName>
</protein>
<comment type="caution">
    <text evidence="2">The sequence shown here is derived from an EMBL/GenBank/DDBJ whole genome shotgun (WGS) entry which is preliminary data.</text>
</comment>
<dbReference type="CDD" id="cd22231">
    <property type="entry name" value="RHH_NikR_HicB-like"/>
    <property type="match status" value="1"/>
</dbReference>
<keyword evidence="3" id="KW-1185">Reference proteome</keyword>
<dbReference type="InterPro" id="IPR051404">
    <property type="entry name" value="TA_system_antitoxin"/>
</dbReference>
<name>A0A7X5Y7A2_9SPHN</name>